<name>A0A2T4HMD1_9SPHN</name>
<protein>
    <submittedName>
        <fullName evidence="1">Phage tail assembly chaperone</fullName>
    </submittedName>
</protein>
<gene>
    <name evidence="1" type="ORF">CV103_18220</name>
</gene>
<proteinExistence type="predicted"/>
<evidence type="ECO:0000313" key="2">
    <source>
        <dbReference type="Proteomes" id="UP000241206"/>
    </source>
</evidence>
<dbReference type="InterPro" id="IPR019056">
    <property type="entry name" value="Phage_TAC_6"/>
</dbReference>
<dbReference type="Proteomes" id="UP000241206">
    <property type="component" value="Unassembled WGS sequence"/>
</dbReference>
<dbReference type="Pfam" id="PF09550">
    <property type="entry name" value="Phage_TAC_6"/>
    <property type="match status" value="1"/>
</dbReference>
<evidence type="ECO:0000313" key="1">
    <source>
        <dbReference type="EMBL" id="PTD16973.1"/>
    </source>
</evidence>
<comment type="caution">
    <text evidence="1">The sequence shown here is derived from an EMBL/GenBank/DDBJ whole genome shotgun (WGS) entry which is preliminary data.</text>
</comment>
<dbReference type="EMBL" id="PHHF01000076">
    <property type="protein sequence ID" value="PTD16973.1"/>
    <property type="molecule type" value="Genomic_DNA"/>
</dbReference>
<dbReference type="AlphaFoldDB" id="A0A2T4HMD1"/>
<keyword evidence="2" id="KW-1185">Reference proteome</keyword>
<dbReference type="RefSeq" id="WP_015460108.1">
    <property type="nucleotide sequence ID" value="NZ_PHHF01000076.1"/>
</dbReference>
<accession>A0A2T4HMD1</accession>
<reference evidence="1 2" key="1">
    <citation type="submission" date="2017-11" db="EMBL/GenBank/DDBJ databases">
        <title>Sphingomonas oleivorans sp. nov., isolated from oil-contaminated soil.</title>
        <authorList>
            <person name="Wang L."/>
            <person name="Chen L."/>
        </authorList>
    </citation>
    <scope>NUCLEOTIDE SEQUENCE [LARGE SCALE GENOMIC DNA]</scope>
    <source>
        <strain evidence="1 2">K101</strain>
    </source>
</reference>
<sequence>MMRFAEKAARLAGMAGAIAGWRPDDFWRATPAELAAVLEALAGGSGDRAADAGDIARLKEMYPDG</sequence>
<organism evidence="1 2">
    <name type="scientific">Edaphosphingomonas fennica</name>
    <dbReference type="NCBI Taxonomy" id="114404"/>
    <lineage>
        <taxon>Bacteria</taxon>
        <taxon>Pseudomonadati</taxon>
        <taxon>Pseudomonadota</taxon>
        <taxon>Alphaproteobacteria</taxon>
        <taxon>Sphingomonadales</taxon>
        <taxon>Rhizorhabdaceae</taxon>
        <taxon>Edaphosphingomonas</taxon>
    </lineage>
</organism>